<name>A0A917YZG4_9ALTE</name>
<evidence type="ECO:0000313" key="1">
    <source>
        <dbReference type="EMBL" id="GGO70991.1"/>
    </source>
</evidence>
<keyword evidence="2" id="KW-1185">Reference proteome</keyword>
<protein>
    <submittedName>
        <fullName evidence="1">Uncharacterized protein</fullName>
    </submittedName>
</protein>
<dbReference type="SUPFAM" id="SSF53850">
    <property type="entry name" value="Periplasmic binding protein-like II"/>
    <property type="match status" value="1"/>
</dbReference>
<organism evidence="1 2">
    <name type="scientific">Bowmanella pacifica</name>
    <dbReference type="NCBI Taxonomy" id="502051"/>
    <lineage>
        <taxon>Bacteria</taxon>
        <taxon>Pseudomonadati</taxon>
        <taxon>Pseudomonadota</taxon>
        <taxon>Gammaproteobacteria</taxon>
        <taxon>Alteromonadales</taxon>
        <taxon>Alteromonadaceae</taxon>
        <taxon>Bowmanella</taxon>
    </lineage>
</organism>
<gene>
    <name evidence="1" type="ORF">GCM10010982_25730</name>
</gene>
<proteinExistence type="predicted"/>
<dbReference type="AlphaFoldDB" id="A0A917YZG4"/>
<dbReference type="RefSeq" id="WP_188695784.1">
    <property type="nucleotide sequence ID" value="NZ_BMLS01000004.1"/>
</dbReference>
<evidence type="ECO:0000313" key="2">
    <source>
        <dbReference type="Proteomes" id="UP000606935"/>
    </source>
</evidence>
<reference evidence="1" key="2">
    <citation type="submission" date="2020-09" db="EMBL/GenBank/DDBJ databases">
        <authorList>
            <person name="Sun Q."/>
            <person name="Zhou Y."/>
        </authorList>
    </citation>
    <scope>NUCLEOTIDE SEQUENCE</scope>
    <source>
        <strain evidence="1">CGMCC 1.7086</strain>
    </source>
</reference>
<accession>A0A917YZG4</accession>
<sequence length="188" mass="21239">MKRAKANFLRGSFACYSPGLETFSQTERDVLPGDLLSSQAFNMALVRVVSTEPHRLVSGVEDVTSKDVVSLVRGIPVSAAMQQMMGKARRTFTVQTELENLKLLMSGRVNLIFAFYPDIVFAYKELGIEAHFPYQANYSPLVIRDNIVCHSKHKQAFDLIEAKIIEYRQNGTLKTLLKDFYLDTLTQP</sequence>
<dbReference type="Proteomes" id="UP000606935">
    <property type="component" value="Unassembled WGS sequence"/>
</dbReference>
<comment type="caution">
    <text evidence="1">The sequence shown here is derived from an EMBL/GenBank/DDBJ whole genome shotgun (WGS) entry which is preliminary data.</text>
</comment>
<dbReference type="EMBL" id="BMLS01000004">
    <property type="protein sequence ID" value="GGO70991.1"/>
    <property type="molecule type" value="Genomic_DNA"/>
</dbReference>
<reference evidence="1" key="1">
    <citation type="journal article" date="2014" name="Int. J. Syst. Evol. Microbiol.">
        <title>Complete genome sequence of Corynebacterium casei LMG S-19264T (=DSM 44701T), isolated from a smear-ripened cheese.</title>
        <authorList>
            <consortium name="US DOE Joint Genome Institute (JGI-PGF)"/>
            <person name="Walter F."/>
            <person name="Albersmeier A."/>
            <person name="Kalinowski J."/>
            <person name="Ruckert C."/>
        </authorList>
    </citation>
    <scope>NUCLEOTIDE SEQUENCE</scope>
    <source>
        <strain evidence="1">CGMCC 1.7086</strain>
    </source>
</reference>